<protein>
    <submittedName>
        <fullName evidence="1">DUF1905 domain-containing protein</fullName>
    </submittedName>
</protein>
<accession>A0ABU9KPX5</accession>
<dbReference type="EMBL" id="JBCAUS010000002">
    <property type="protein sequence ID" value="MEL4304444.1"/>
    <property type="molecule type" value="Genomic_DNA"/>
</dbReference>
<dbReference type="InterPro" id="IPR037079">
    <property type="entry name" value="AF2212/PG0164-like_sf"/>
</dbReference>
<name>A0ABU9KPX5_9EURY</name>
<organism evidence="1 2">
    <name type="scientific">Methanococcoides cohabitans</name>
    <dbReference type="NCBI Taxonomy" id="3136559"/>
    <lineage>
        <taxon>Archaea</taxon>
        <taxon>Methanobacteriati</taxon>
        <taxon>Methanobacteriota</taxon>
        <taxon>Stenosarchaea group</taxon>
        <taxon>Methanomicrobia</taxon>
        <taxon>Methanosarcinales</taxon>
        <taxon>Methanosarcinaceae</taxon>
        <taxon>Methanococcoides</taxon>
    </lineage>
</organism>
<comment type="caution">
    <text evidence="1">The sequence shown here is derived from an EMBL/GenBank/DDBJ whole genome shotgun (WGS) entry which is preliminary data.</text>
</comment>
<dbReference type="Gene3D" id="2.40.30.100">
    <property type="entry name" value="AF2212/PG0164-like"/>
    <property type="match status" value="1"/>
</dbReference>
<keyword evidence="2" id="KW-1185">Reference proteome</keyword>
<sequence length="91" mass="10304">MEIYTTKGEVEIFPQKGGWHYVRVPTDITEMLLHEAQRGLIPIRATVGETSWETSLMPMGDGTHFVALNAKVRKKENIELGMSISVSFQLR</sequence>
<dbReference type="Proteomes" id="UP001396646">
    <property type="component" value="Unassembled WGS sequence"/>
</dbReference>
<dbReference type="RefSeq" id="WP_342126168.1">
    <property type="nucleotide sequence ID" value="NZ_JBCAUS010000002.1"/>
</dbReference>
<gene>
    <name evidence="1" type="ORF">WOA13_01145</name>
</gene>
<dbReference type="InterPro" id="IPR015018">
    <property type="entry name" value="DUF1905"/>
</dbReference>
<evidence type="ECO:0000313" key="1">
    <source>
        <dbReference type="EMBL" id="MEL4304444.1"/>
    </source>
</evidence>
<reference evidence="1 2" key="1">
    <citation type="submission" date="2024-04" db="EMBL/GenBank/DDBJ databases">
        <title>Methanococcoides sp. LMO-2.</title>
        <authorList>
            <person name="Liang L."/>
        </authorList>
    </citation>
    <scope>NUCLEOTIDE SEQUENCE [LARGE SCALE GENOMIC DNA]</scope>
    <source>
        <strain evidence="1 2">LMO-2</strain>
    </source>
</reference>
<evidence type="ECO:0000313" key="2">
    <source>
        <dbReference type="Proteomes" id="UP001396646"/>
    </source>
</evidence>
<proteinExistence type="predicted"/>
<dbReference type="SUPFAM" id="SSF141694">
    <property type="entry name" value="AF2212/PG0164-like"/>
    <property type="match status" value="1"/>
</dbReference>
<dbReference type="Pfam" id="PF08922">
    <property type="entry name" value="DUF1905"/>
    <property type="match status" value="1"/>
</dbReference>